<protein>
    <submittedName>
        <fullName evidence="3">3'-phosphoesterase</fullName>
    </submittedName>
</protein>
<organism evidence="3 4">
    <name type="scientific">Streptomyces benahoarensis</name>
    <dbReference type="NCBI Taxonomy" id="2595054"/>
    <lineage>
        <taxon>Bacteria</taxon>
        <taxon>Bacillati</taxon>
        <taxon>Actinomycetota</taxon>
        <taxon>Actinomycetes</taxon>
        <taxon>Kitasatosporales</taxon>
        <taxon>Streptomycetaceae</taxon>
        <taxon>Streptomyces</taxon>
    </lineage>
</organism>
<dbReference type="PANTHER" id="PTHR39465:SF1">
    <property type="entry name" value="DNA LIGASE D 3'-PHOSPHOESTERASE DOMAIN-CONTAINING PROTEIN"/>
    <property type="match status" value="1"/>
</dbReference>
<accession>A0A553ZKB1</accession>
<evidence type="ECO:0000313" key="4">
    <source>
        <dbReference type="Proteomes" id="UP000320888"/>
    </source>
</evidence>
<feature type="compositionally biased region" description="Basic and acidic residues" evidence="1">
    <location>
        <begin position="229"/>
        <end position="238"/>
    </location>
</feature>
<dbReference type="EMBL" id="VKLS01000106">
    <property type="protein sequence ID" value="TSB41857.1"/>
    <property type="molecule type" value="Genomic_DNA"/>
</dbReference>
<comment type="caution">
    <text evidence="3">The sequence shown here is derived from an EMBL/GenBank/DDBJ whole genome shotgun (WGS) entry which is preliminary data.</text>
</comment>
<proteinExistence type="predicted"/>
<feature type="domain" description="DNA ligase D 3'-phosphoesterase" evidence="2">
    <location>
        <begin position="64"/>
        <end position="180"/>
    </location>
</feature>
<gene>
    <name evidence="3" type="ORF">FNZ23_11620</name>
</gene>
<dbReference type="AlphaFoldDB" id="A0A553ZKB1"/>
<dbReference type="Pfam" id="PF13298">
    <property type="entry name" value="LigD_N"/>
    <property type="match status" value="1"/>
</dbReference>
<dbReference type="RefSeq" id="WP_143942013.1">
    <property type="nucleotide sequence ID" value="NZ_VKLS01000106.1"/>
</dbReference>
<dbReference type="Proteomes" id="UP000320888">
    <property type="component" value="Unassembled WGS sequence"/>
</dbReference>
<keyword evidence="4" id="KW-1185">Reference proteome</keyword>
<feature type="compositionally biased region" description="Basic and acidic residues" evidence="1">
    <location>
        <begin position="1"/>
        <end position="12"/>
    </location>
</feature>
<dbReference type="PANTHER" id="PTHR39465">
    <property type="entry name" value="DNA LIGASE D, 3'-PHOSPHOESTERASE DOMAIN"/>
    <property type="match status" value="1"/>
</dbReference>
<dbReference type="InterPro" id="IPR014144">
    <property type="entry name" value="LigD_PE_domain"/>
</dbReference>
<reference evidence="3 4" key="1">
    <citation type="submission" date="2019-07" db="EMBL/GenBank/DDBJ databases">
        <title>Draft genome for Streptomyces benahoarensis MZ03-48.</title>
        <authorList>
            <person name="Gonzalez-Pimentel J.L."/>
        </authorList>
    </citation>
    <scope>NUCLEOTIDE SEQUENCE [LARGE SCALE GENOMIC DNA]</scope>
    <source>
        <strain evidence="3 4">MZ03-48</strain>
    </source>
</reference>
<dbReference type="OrthoDB" id="9802472at2"/>
<dbReference type="NCBIfam" id="TIGR02777">
    <property type="entry name" value="LigD_PE_dom"/>
    <property type="match status" value="1"/>
</dbReference>
<evidence type="ECO:0000313" key="3">
    <source>
        <dbReference type="EMBL" id="TSB41857.1"/>
    </source>
</evidence>
<feature type="region of interest" description="Disordered" evidence="1">
    <location>
        <begin position="204"/>
        <end position="238"/>
    </location>
</feature>
<name>A0A553ZKB1_9ACTN</name>
<feature type="region of interest" description="Disordered" evidence="1">
    <location>
        <begin position="1"/>
        <end position="57"/>
    </location>
</feature>
<evidence type="ECO:0000256" key="1">
    <source>
        <dbReference type="SAM" id="MobiDB-lite"/>
    </source>
</evidence>
<evidence type="ECO:0000259" key="2">
    <source>
        <dbReference type="Pfam" id="PF13298"/>
    </source>
</evidence>
<sequence length="238" mass="26126">MNGDDATHDRGGRNAPHAPSEAGGAVQGNPDRLAVYRGTRHFDRTQEPRGAPSVPGDAPCFVVQIHDARRMHFDFRLEVDGVLKSWSVPKGPSADPRDKRLAVPTEDHPLDYREFEGVIARGEYGAGTVIVWDQGTYRPLPGKRRDHVDGAAGFAEALERGHVSFWLDGTKLHGGYALTRFRTGEEAGDRESWLLVKENDDRAAAHGAPDPLHARSVRSGRTIRQVAADARDDPPRGF</sequence>